<feature type="region of interest" description="Disordered" evidence="2">
    <location>
        <begin position="267"/>
        <end position="311"/>
    </location>
</feature>
<comment type="similarity">
    <text evidence="1">Belongs to the EEIG family.</text>
</comment>
<dbReference type="PROSITE" id="PS51840">
    <property type="entry name" value="C2_NT"/>
    <property type="match status" value="1"/>
</dbReference>
<dbReference type="InterPro" id="IPR039931">
    <property type="entry name" value="EEIG1/2-like"/>
</dbReference>
<feature type="compositionally biased region" description="Low complexity" evidence="2">
    <location>
        <begin position="267"/>
        <end position="283"/>
    </location>
</feature>
<dbReference type="Proteomes" id="UP000525714">
    <property type="component" value="Unassembled WGS sequence"/>
</dbReference>
<dbReference type="InterPro" id="IPR019448">
    <property type="entry name" value="NT-C2"/>
</dbReference>
<dbReference type="Pfam" id="PF10358">
    <property type="entry name" value="NT-C2"/>
    <property type="match status" value="1"/>
</dbReference>
<reference evidence="4 5" key="1">
    <citation type="submission" date="2019-09" db="EMBL/GenBank/DDBJ databases">
        <title>Bird 10,000 Genomes (B10K) Project - Family phase.</title>
        <authorList>
            <person name="Zhang G."/>
        </authorList>
    </citation>
    <scope>NUCLEOTIDE SEQUENCE [LARGE SCALE GENOMIC DNA]</scope>
    <source>
        <strain evidence="4">B10K-DU-003-16</strain>
        <tissue evidence="4">Mixed tissue sample</tissue>
    </source>
</reference>
<feature type="non-terminal residue" evidence="4">
    <location>
        <position position="408"/>
    </location>
</feature>
<sequence>MGAERGGRRGAELPWGRPPGGPWPMAFIMMRKKKFKFRVELELDELSSVPFVNGILFCKVRLLDGGSFSGESSREVVQANCVRWKKKFLFMCKISASATTGILDTCTCRVSVRKELKGGKAYAKLGFADLNLSEFAGSGNTTRRCLLEGYDTKNTRQDNSILKVLINMQLMSGDPCFKTPPSTATSIAIAGESESLHEDRKGGENLKVAHLGIADISSKSASVPDELGACGHSRTSSYASQQSKLSGYSTCHSRSSSLSELCHRRNTSVGSTSVGSTSTGTGSILEPCEETEPKVTEANTDTSPEDAPSEKQCRYTLNLKALSSRSKAQITSKSSKCIYFCRHPVKQDSVESQLKRVDATRVDADDIVEKILQSQDFSLDSSAEEEGLRLFVGPGGSTSFGSHHLPNR</sequence>
<feature type="non-terminal residue" evidence="4">
    <location>
        <position position="1"/>
    </location>
</feature>
<dbReference type="AlphaFoldDB" id="A0A7K5K0F1"/>
<keyword evidence="5" id="KW-1185">Reference proteome</keyword>
<accession>A0A7K5K0F1</accession>
<name>A0A7K5K0F1_9TYRA</name>
<proteinExistence type="inferred from homology"/>
<gene>
    <name evidence="4" type="primary">Fam102b</name>
    <name evidence="4" type="ORF">MIOMAC_R09538</name>
</gene>
<organism evidence="4 5">
    <name type="scientific">Mionectes macconnelli</name>
    <name type="common">McConnell's flycatcher</name>
    <dbReference type="NCBI Taxonomy" id="254557"/>
    <lineage>
        <taxon>Eukaryota</taxon>
        <taxon>Metazoa</taxon>
        <taxon>Chordata</taxon>
        <taxon>Craniata</taxon>
        <taxon>Vertebrata</taxon>
        <taxon>Euteleostomi</taxon>
        <taxon>Archelosauria</taxon>
        <taxon>Archosauria</taxon>
        <taxon>Dinosauria</taxon>
        <taxon>Saurischia</taxon>
        <taxon>Theropoda</taxon>
        <taxon>Coelurosauria</taxon>
        <taxon>Aves</taxon>
        <taxon>Neognathae</taxon>
        <taxon>Neoaves</taxon>
        <taxon>Telluraves</taxon>
        <taxon>Australaves</taxon>
        <taxon>Passeriformes</taxon>
        <taxon>Tyrannidae</taxon>
        <taxon>Mionectes</taxon>
    </lineage>
</organism>
<comment type="caution">
    <text evidence="4">The sequence shown here is derived from an EMBL/GenBank/DDBJ whole genome shotgun (WGS) entry which is preliminary data.</text>
</comment>
<dbReference type="PANTHER" id="PTHR21456:SF3">
    <property type="entry name" value="EEIG FAMILY MEMBER 2"/>
    <property type="match status" value="1"/>
</dbReference>
<dbReference type="PANTHER" id="PTHR21456">
    <property type="entry name" value="FAMILY WITH SEQUENCE SIMILARITY 102"/>
    <property type="match status" value="1"/>
</dbReference>
<evidence type="ECO:0000256" key="1">
    <source>
        <dbReference type="ARBA" id="ARBA00034780"/>
    </source>
</evidence>
<evidence type="ECO:0000256" key="2">
    <source>
        <dbReference type="SAM" id="MobiDB-lite"/>
    </source>
</evidence>
<evidence type="ECO:0000313" key="5">
    <source>
        <dbReference type="Proteomes" id="UP000525714"/>
    </source>
</evidence>
<feature type="domain" description="C2 NT-type" evidence="3">
    <location>
        <begin position="27"/>
        <end position="170"/>
    </location>
</feature>
<dbReference type="EMBL" id="VYZC01000154">
    <property type="protein sequence ID" value="NWS98902.1"/>
    <property type="molecule type" value="Genomic_DNA"/>
</dbReference>
<evidence type="ECO:0000259" key="3">
    <source>
        <dbReference type="PROSITE" id="PS51840"/>
    </source>
</evidence>
<protein>
    <submittedName>
        <fullName evidence="4">F102B protein</fullName>
    </submittedName>
</protein>
<evidence type="ECO:0000313" key="4">
    <source>
        <dbReference type="EMBL" id="NWS98902.1"/>
    </source>
</evidence>